<dbReference type="AlphaFoldDB" id="A0A2T1NC36"/>
<keyword evidence="3" id="KW-1185">Reference proteome</keyword>
<keyword evidence="1" id="KW-0812">Transmembrane</keyword>
<comment type="caution">
    <text evidence="2">The sequence shown here is derived from an EMBL/GenBank/DDBJ whole genome shotgun (WGS) entry which is preliminary data.</text>
</comment>
<evidence type="ECO:0000313" key="3">
    <source>
        <dbReference type="Proteomes" id="UP000238426"/>
    </source>
</evidence>
<feature type="transmembrane region" description="Helical" evidence="1">
    <location>
        <begin position="39"/>
        <end position="57"/>
    </location>
</feature>
<organism evidence="2 3">
    <name type="scientific">Aurantibacter aestuarii</name>
    <dbReference type="NCBI Taxonomy" id="1266046"/>
    <lineage>
        <taxon>Bacteria</taxon>
        <taxon>Pseudomonadati</taxon>
        <taxon>Bacteroidota</taxon>
        <taxon>Flavobacteriia</taxon>
        <taxon>Flavobacteriales</taxon>
        <taxon>Flavobacteriaceae</taxon>
        <taxon>Aurantibacter</taxon>
    </lineage>
</organism>
<accession>A0A2T1NC36</accession>
<dbReference type="EMBL" id="PXOQ01000007">
    <property type="protein sequence ID" value="PSG90002.1"/>
    <property type="molecule type" value="Genomic_DNA"/>
</dbReference>
<gene>
    <name evidence="2" type="ORF">C7H52_01655</name>
</gene>
<reference evidence="2 3" key="1">
    <citation type="submission" date="2018-03" db="EMBL/GenBank/DDBJ databases">
        <title>Mesoflavibacter sp. HG37 and Mesoflavibacter sp. HG96 sp.nov., two marine bacteria isolated from seawater of Western Pacific Ocean.</title>
        <authorList>
            <person name="Cheng H."/>
            <person name="Wu Y.-H."/>
            <person name="Guo L.-L."/>
            <person name="Xu X.-W."/>
        </authorList>
    </citation>
    <scope>NUCLEOTIDE SEQUENCE [LARGE SCALE GENOMIC DNA]</scope>
    <source>
        <strain evidence="2 3">KCTC 32269</strain>
    </source>
</reference>
<keyword evidence="1" id="KW-0472">Membrane</keyword>
<name>A0A2T1NC36_9FLAO</name>
<sequence>MKKIILYLGILFTYYVSIRFINSSINQDDFNYVNNQKDIVTIFAFLIVIAILIYHFYQAKTKTQYQLKIENFCTQKNNLEKEQHIINDKLKLISQFNKSLNTKVSIIKNDLLEVEKDLPKNRLNQLKESINILDHILNYCKLP</sequence>
<proteinExistence type="predicted"/>
<evidence type="ECO:0000256" key="1">
    <source>
        <dbReference type="SAM" id="Phobius"/>
    </source>
</evidence>
<keyword evidence="1" id="KW-1133">Transmembrane helix</keyword>
<protein>
    <submittedName>
        <fullName evidence="2">Uncharacterized protein</fullName>
    </submittedName>
</protein>
<evidence type="ECO:0000313" key="2">
    <source>
        <dbReference type="EMBL" id="PSG90002.1"/>
    </source>
</evidence>
<dbReference type="Proteomes" id="UP000238426">
    <property type="component" value="Unassembled WGS sequence"/>
</dbReference>
<dbReference type="RefSeq" id="WP_106462145.1">
    <property type="nucleotide sequence ID" value="NZ_PXOQ01000007.1"/>
</dbReference>